<evidence type="ECO:0000256" key="2">
    <source>
        <dbReference type="ARBA" id="ARBA00022737"/>
    </source>
</evidence>
<organism evidence="7 8">
    <name type="scientific">Roseateles oligotrophus</name>
    <dbReference type="NCBI Taxonomy" id="1769250"/>
    <lineage>
        <taxon>Bacteria</taxon>
        <taxon>Pseudomonadati</taxon>
        <taxon>Pseudomonadota</taxon>
        <taxon>Betaproteobacteria</taxon>
        <taxon>Burkholderiales</taxon>
        <taxon>Sphaerotilaceae</taxon>
        <taxon>Roseateles</taxon>
    </lineage>
</organism>
<evidence type="ECO:0000256" key="1">
    <source>
        <dbReference type="ARBA" id="ARBA00004906"/>
    </source>
</evidence>
<keyword evidence="2" id="KW-0677">Repeat</keyword>
<protein>
    <submittedName>
        <fullName evidence="7">Nitrous oxidase accessory protein</fullName>
    </submittedName>
</protein>
<evidence type="ECO:0000313" key="7">
    <source>
        <dbReference type="EMBL" id="MBB4844195.1"/>
    </source>
</evidence>
<feature type="chain" id="PRO_5032470993" evidence="5">
    <location>
        <begin position="18"/>
        <end position="450"/>
    </location>
</feature>
<feature type="compositionally biased region" description="Basic and acidic residues" evidence="4">
    <location>
        <begin position="440"/>
        <end position="450"/>
    </location>
</feature>
<dbReference type="InterPro" id="IPR006626">
    <property type="entry name" value="PbH1"/>
</dbReference>
<dbReference type="NCBIfam" id="TIGR04247">
    <property type="entry name" value="NosD_copper_fam"/>
    <property type="match status" value="1"/>
</dbReference>
<evidence type="ECO:0000256" key="5">
    <source>
        <dbReference type="SAM" id="SignalP"/>
    </source>
</evidence>
<feature type="region of interest" description="Disordered" evidence="4">
    <location>
        <begin position="430"/>
        <end position="450"/>
    </location>
</feature>
<feature type="signal peptide" evidence="5">
    <location>
        <begin position="1"/>
        <end position="17"/>
    </location>
</feature>
<dbReference type="AlphaFoldDB" id="A0A840LBH0"/>
<feature type="region of interest" description="Disordered" evidence="4">
    <location>
        <begin position="325"/>
        <end position="348"/>
    </location>
</feature>
<feature type="domain" description="Carbohydrate-binding/sugar hydrolysis" evidence="6">
    <location>
        <begin position="189"/>
        <end position="337"/>
    </location>
</feature>
<evidence type="ECO:0000256" key="3">
    <source>
        <dbReference type="ARBA" id="ARBA00022786"/>
    </source>
</evidence>
<evidence type="ECO:0000259" key="6">
    <source>
        <dbReference type="SMART" id="SM00722"/>
    </source>
</evidence>
<dbReference type="PANTHER" id="PTHR22990:SF15">
    <property type="entry name" value="F-BOX ONLY PROTEIN 10"/>
    <property type="match status" value="1"/>
</dbReference>
<dbReference type="Proteomes" id="UP000562027">
    <property type="component" value="Unassembled WGS sequence"/>
</dbReference>
<dbReference type="PANTHER" id="PTHR22990">
    <property type="entry name" value="F-BOX ONLY PROTEIN"/>
    <property type="match status" value="1"/>
</dbReference>
<proteinExistence type="predicted"/>
<dbReference type="SUPFAM" id="SSF51126">
    <property type="entry name" value="Pectin lyase-like"/>
    <property type="match status" value="1"/>
</dbReference>
<reference evidence="7 8" key="1">
    <citation type="submission" date="2020-08" db="EMBL/GenBank/DDBJ databases">
        <title>Functional genomics of gut bacteria from endangered species of beetles.</title>
        <authorList>
            <person name="Carlos-Shanley C."/>
        </authorList>
    </citation>
    <scope>NUCLEOTIDE SEQUENCE [LARGE SCALE GENOMIC DNA]</scope>
    <source>
        <strain evidence="7 8">S00239</strain>
    </source>
</reference>
<evidence type="ECO:0000313" key="8">
    <source>
        <dbReference type="Proteomes" id="UP000562027"/>
    </source>
</evidence>
<feature type="domain" description="Carbohydrate-binding/sugar hydrolysis" evidence="6">
    <location>
        <begin position="35"/>
        <end position="183"/>
    </location>
</feature>
<dbReference type="EMBL" id="JACHLP010000005">
    <property type="protein sequence ID" value="MBB4844195.1"/>
    <property type="molecule type" value="Genomic_DNA"/>
</dbReference>
<dbReference type="InterPro" id="IPR022441">
    <property type="entry name" value="Para_beta_helix_rpt-2"/>
</dbReference>
<dbReference type="Gene3D" id="2.160.20.10">
    <property type="entry name" value="Single-stranded right-handed beta-helix, Pectin lyase-like"/>
    <property type="match status" value="2"/>
</dbReference>
<dbReference type="InterPro" id="IPR026464">
    <property type="entry name" value="NosD_copper_fam"/>
</dbReference>
<evidence type="ECO:0000256" key="4">
    <source>
        <dbReference type="SAM" id="MobiDB-lite"/>
    </source>
</evidence>
<dbReference type="InterPro" id="IPR007742">
    <property type="entry name" value="NosD_dom"/>
</dbReference>
<dbReference type="SMART" id="SM00710">
    <property type="entry name" value="PbH1"/>
    <property type="match status" value="9"/>
</dbReference>
<dbReference type="InterPro" id="IPR012334">
    <property type="entry name" value="Pectin_lyas_fold"/>
</dbReference>
<comment type="pathway">
    <text evidence="1">Protein modification; protein ubiquitination.</text>
</comment>
<keyword evidence="3" id="KW-0833">Ubl conjugation pathway</keyword>
<sequence length="450" mass="49646">MRCLLFLVLGVALGAQAATLRVRPGESLQAAIAKAQPGDRIEIERGLYTGNFLIDKALTLSGINRPTLSGAGQGDTLRVTAADVTIEGLIVRDSGSSLKEQNAGIYIRPGAHRARVQRCDLTYNLFGLWIEKANDVRIEHNLITGKRDLNSSQRGNGVQLYNTQGARIIGNNIGFVRDALYVDVSHHAIFRGNKLHHSRYGSHYMNSYYNLWEDNESYYNRGGLALMEVRNQVVRGNRTWGNSDHGIMLRTLQDSLIENNIIAGNARGLFIYDVEYATLKSNLVVDNQVGVHLSAGSTRNVVEGNDFIANREQVRYVGARDEVWGGKDKKSGGNQAPGRPKLDCSPSGGRAPLCGDLGGQGNHWSNYLGWDRNGDGVGDVAYEANDMVDRLSWRHPEVKLLLASPAVQALRLVGQQFPVLRVPSVVDPAPRMQPANKQWSEWRDKHYPGP</sequence>
<gene>
    <name evidence="7" type="ORF">HNP55_002731</name>
</gene>
<dbReference type="NCBIfam" id="TIGR03804">
    <property type="entry name" value="para_beta_helix"/>
    <property type="match status" value="1"/>
</dbReference>
<name>A0A840LBH0_9BURK</name>
<dbReference type="Pfam" id="PF05048">
    <property type="entry name" value="NosD"/>
    <property type="match status" value="1"/>
</dbReference>
<dbReference type="SMART" id="SM00722">
    <property type="entry name" value="CASH"/>
    <property type="match status" value="2"/>
</dbReference>
<dbReference type="InterPro" id="IPR051550">
    <property type="entry name" value="SCF-Subunits/Alg-Epimerases"/>
</dbReference>
<comment type="caution">
    <text evidence="7">The sequence shown here is derived from an EMBL/GenBank/DDBJ whole genome shotgun (WGS) entry which is preliminary data.</text>
</comment>
<dbReference type="InterPro" id="IPR011050">
    <property type="entry name" value="Pectin_lyase_fold/virulence"/>
</dbReference>
<accession>A0A840LBH0</accession>
<keyword evidence="5" id="KW-0732">Signal</keyword>
<dbReference type="InterPro" id="IPR006633">
    <property type="entry name" value="Carb-bd_sugar_hydrolysis-dom"/>
</dbReference>
<dbReference type="RefSeq" id="WP_184300225.1">
    <property type="nucleotide sequence ID" value="NZ_JACHLP010000005.1"/>
</dbReference>
<keyword evidence="8" id="KW-1185">Reference proteome</keyword>